<keyword evidence="3" id="KW-1185">Reference proteome</keyword>
<evidence type="ECO:0000256" key="1">
    <source>
        <dbReference type="SAM" id="MobiDB-lite"/>
    </source>
</evidence>
<protein>
    <submittedName>
        <fullName evidence="2">Uncharacterized protein</fullName>
    </submittedName>
</protein>
<evidence type="ECO:0000313" key="3">
    <source>
        <dbReference type="Proteomes" id="UP001374584"/>
    </source>
</evidence>
<accession>A0AAN9QTC4</accession>
<organism evidence="2 3">
    <name type="scientific">Phaseolus coccineus</name>
    <name type="common">Scarlet runner bean</name>
    <name type="synonym">Phaseolus multiflorus</name>
    <dbReference type="NCBI Taxonomy" id="3886"/>
    <lineage>
        <taxon>Eukaryota</taxon>
        <taxon>Viridiplantae</taxon>
        <taxon>Streptophyta</taxon>
        <taxon>Embryophyta</taxon>
        <taxon>Tracheophyta</taxon>
        <taxon>Spermatophyta</taxon>
        <taxon>Magnoliopsida</taxon>
        <taxon>eudicotyledons</taxon>
        <taxon>Gunneridae</taxon>
        <taxon>Pentapetalae</taxon>
        <taxon>rosids</taxon>
        <taxon>fabids</taxon>
        <taxon>Fabales</taxon>
        <taxon>Fabaceae</taxon>
        <taxon>Papilionoideae</taxon>
        <taxon>50 kb inversion clade</taxon>
        <taxon>NPAAA clade</taxon>
        <taxon>indigoferoid/millettioid clade</taxon>
        <taxon>Phaseoleae</taxon>
        <taxon>Phaseolus</taxon>
    </lineage>
</organism>
<reference evidence="2 3" key="1">
    <citation type="submission" date="2024-01" db="EMBL/GenBank/DDBJ databases">
        <title>The genomes of 5 underutilized Papilionoideae crops provide insights into root nodulation and disease resistanc.</title>
        <authorList>
            <person name="Jiang F."/>
        </authorList>
    </citation>
    <scope>NUCLEOTIDE SEQUENCE [LARGE SCALE GENOMIC DNA]</scope>
    <source>
        <strain evidence="2">JINMINGXINNONG_FW02</strain>
        <tissue evidence="2">Leaves</tissue>
    </source>
</reference>
<dbReference type="Pfam" id="PF10714">
    <property type="entry name" value="LEA_6"/>
    <property type="match status" value="1"/>
</dbReference>
<evidence type="ECO:0000313" key="2">
    <source>
        <dbReference type="EMBL" id="KAK7346924.1"/>
    </source>
</evidence>
<dbReference type="AlphaFoldDB" id="A0AAN9QTC4"/>
<name>A0AAN9QTC4_PHACN</name>
<comment type="caution">
    <text evidence="2">The sequence shown here is derived from an EMBL/GenBank/DDBJ whole genome shotgun (WGS) entry which is preliminary data.</text>
</comment>
<proteinExistence type="predicted"/>
<dbReference type="InterPro" id="IPR018930">
    <property type="entry name" value="LEA-18"/>
</dbReference>
<sequence length="120" mass="12852">MRIGNGHRVTNNGWLKRLSILGKKKVENGEGSKRKMEKEKKAEGESGKVSLEGLPIEDSPYVKYKDLEDYKQQGYGTQGHQEPKTGRGAGATEAPTLSGAAPSSQSQTTATGATNHKGLP</sequence>
<feature type="compositionally biased region" description="Low complexity" evidence="1">
    <location>
        <begin position="98"/>
        <end position="114"/>
    </location>
</feature>
<dbReference type="EMBL" id="JAYMYR010000008">
    <property type="protein sequence ID" value="KAK7346924.1"/>
    <property type="molecule type" value="Genomic_DNA"/>
</dbReference>
<feature type="region of interest" description="Disordered" evidence="1">
    <location>
        <begin position="1"/>
        <end position="120"/>
    </location>
</feature>
<dbReference type="Proteomes" id="UP001374584">
    <property type="component" value="Unassembled WGS sequence"/>
</dbReference>
<gene>
    <name evidence="2" type="ORF">VNO80_21448</name>
</gene>
<feature type="compositionally biased region" description="Basic and acidic residues" evidence="1">
    <location>
        <begin position="24"/>
        <end position="46"/>
    </location>
</feature>